<evidence type="ECO:0000313" key="15">
    <source>
        <dbReference type="EnsemblMetazoa" id="AAEL002672-PA"/>
    </source>
</evidence>
<dbReference type="InterPro" id="IPR018487">
    <property type="entry name" value="Hemopexin-like_repeat"/>
</dbReference>
<dbReference type="GO" id="GO:0004222">
    <property type="term" value="F:metalloendopeptidase activity"/>
    <property type="evidence" value="ECO:0007669"/>
    <property type="project" value="InterPro"/>
</dbReference>
<feature type="binding site" evidence="12">
    <location>
        <position position="189"/>
    </location>
    <ligand>
        <name>Ca(2+)</name>
        <dbReference type="ChEBI" id="CHEBI:29108"/>
        <label>2</label>
    </ligand>
</feature>
<evidence type="ECO:0000256" key="4">
    <source>
        <dbReference type="ARBA" id="ARBA00022729"/>
    </source>
</evidence>
<keyword evidence="4" id="KW-0732">Signal</keyword>
<proteinExistence type="inferred from homology"/>
<accession>A0A1S4F2E3</accession>
<sequence length="493" mass="56905">MMELLAKQTTLLFCVFSFSLAFPAHINPESIFIPPAHLLRNNAGDVREADSNELPFDPRVPPEVTDQDANIVLKDLGYLSADDVVNRLDQTTDEIGRNALKRLQRRYNLTDNGLLDDDTRRLIAAPRCGVAELNEIEEKWTKRSLTFKVSSYPKTFSQNEARQLITQAFDEWTKHVQLNISEVKHGEADIYVSDEQKIHQDRLGQECRFTANTTLAHAFFPEVGDIHYNRDRNYTAEEFFSTTIHEIGHTLGLDHTVSRTSIMFPFHIRYHSEIPLEDRRALQAMYGARRIITIPTLPPQTESSVARLCSLNAFDTILNDARGRTYALAGDYYYRLGERNPRGRRISSKWPKLPGSIDVAFTYRNNKTFFFKRSRVWVYADNQLEAGYPKPIKDDFPGLPSNLSAVFVTKHGSLLAIRKKQYWFYSPRKRPQVGKEFPRLVYDFKDMPANLDAALRHTDGQSYFFKGRNFYVLNMKNYTMGPATPMEQLWFSC</sequence>
<keyword evidence="9" id="KW-0865">Zymogen</keyword>
<dbReference type="GO" id="GO:0008270">
    <property type="term" value="F:zinc ion binding"/>
    <property type="evidence" value="ECO:0007669"/>
    <property type="project" value="InterPro"/>
</dbReference>
<evidence type="ECO:0000259" key="14">
    <source>
        <dbReference type="SMART" id="SM00235"/>
    </source>
</evidence>
<evidence type="ECO:0000256" key="8">
    <source>
        <dbReference type="ARBA" id="ARBA00023049"/>
    </source>
</evidence>
<dbReference type="PANTHER" id="PTHR10201">
    <property type="entry name" value="MATRIX METALLOPROTEINASE"/>
    <property type="match status" value="1"/>
</dbReference>
<feature type="binding site" evidence="12">
    <location>
        <position position="227"/>
    </location>
    <ligand>
        <name>Zn(2+)</name>
        <dbReference type="ChEBI" id="CHEBI:29105"/>
        <label>1</label>
    </ligand>
</feature>
<evidence type="ECO:0000256" key="6">
    <source>
        <dbReference type="ARBA" id="ARBA00022801"/>
    </source>
</evidence>
<dbReference type="SMART" id="SM00235">
    <property type="entry name" value="ZnMc"/>
    <property type="match status" value="1"/>
</dbReference>
<feature type="binding site" evidence="12">
    <location>
        <position position="405"/>
    </location>
    <ligand>
        <name>Ca(2+)</name>
        <dbReference type="ChEBI" id="CHEBI:29108"/>
        <label>5</label>
    </ligand>
</feature>
<keyword evidence="3 11" id="KW-0479">Metal-binding</keyword>
<dbReference type="SUPFAM" id="SSF47090">
    <property type="entry name" value="PGBD-like"/>
    <property type="match status" value="1"/>
</dbReference>
<keyword evidence="5" id="KW-0677">Repeat</keyword>
<keyword evidence="2" id="KW-0645">Protease</keyword>
<dbReference type="AlphaFoldDB" id="A0A1S4F2E3"/>
<gene>
    <name evidence="15" type="primary">5575549</name>
</gene>
<dbReference type="GO" id="GO:0006508">
    <property type="term" value="P:proteolysis"/>
    <property type="evidence" value="ECO:0007669"/>
    <property type="project" value="UniProtKB-KW"/>
</dbReference>
<dbReference type="OrthoDB" id="7753757at2759"/>
<dbReference type="Pfam" id="PF00413">
    <property type="entry name" value="Peptidase_M10"/>
    <property type="match status" value="1"/>
</dbReference>
<dbReference type="GO" id="GO:0031012">
    <property type="term" value="C:extracellular matrix"/>
    <property type="evidence" value="ECO:0007669"/>
    <property type="project" value="InterPro"/>
</dbReference>
<reference evidence="15" key="2">
    <citation type="submission" date="2020-05" db="UniProtKB">
        <authorList>
            <consortium name="EnsemblMetazoa"/>
        </authorList>
    </citation>
    <scope>IDENTIFICATION</scope>
    <source>
        <strain evidence="15">LVP_AGWG</strain>
    </source>
</reference>
<dbReference type="Pfam" id="PF00045">
    <property type="entry name" value="Hemopexin"/>
    <property type="match status" value="2"/>
</dbReference>
<dbReference type="PANTHER" id="PTHR10201:SF291">
    <property type="entry name" value="MATRIX METALLOPROTEINASE 1, ISOFORM C-RELATED"/>
    <property type="match status" value="1"/>
</dbReference>
<feature type="binding site" evidence="11">
    <location>
        <position position="245"/>
    </location>
    <ligand>
        <name>Zn(2+)</name>
        <dbReference type="ChEBI" id="CHEBI:29105"/>
        <label>2</label>
        <note>catalytic</note>
    </ligand>
</feature>
<dbReference type="SMART" id="SM00120">
    <property type="entry name" value="HX"/>
    <property type="match status" value="4"/>
</dbReference>
<dbReference type="PRINTS" id="PR00138">
    <property type="entry name" value="MATRIXIN"/>
</dbReference>
<protein>
    <submittedName>
        <fullName evidence="15">Matrix metalloproteinase</fullName>
    </submittedName>
</protein>
<dbReference type="InterPro" id="IPR036365">
    <property type="entry name" value="PGBD-like_sf"/>
</dbReference>
<dbReference type="InterPro" id="IPR024079">
    <property type="entry name" value="MetalloPept_cat_dom_sf"/>
</dbReference>
<evidence type="ECO:0000256" key="12">
    <source>
        <dbReference type="PIRSR" id="PIRSR621190-2"/>
    </source>
</evidence>
<dbReference type="InterPro" id="IPR001818">
    <property type="entry name" value="Pept_M10_metallopeptidase"/>
</dbReference>
<keyword evidence="7 11" id="KW-0862">Zinc</keyword>
<feature type="binding site" evidence="12">
    <location>
        <position position="217"/>
    </location>
    <ligand>
        <name>Zn(2+)</name>
        <dbReference type="ChEBI" id="CHEBI:29105"/>
        <label>1</label>
    </ligand>
</feature>
<dbReference type="EnsemblMetazoa" id="AAEL002672-RA">
    <property type="protein sequence ID" value="AAEL002672-PA"/>
    <property type="gene ID" value="AAEL002672"/>
</dbReference>
<feature type="binding site" description="in inhibited form" evidence="12">
    <location>
        <position position="128"/>
    </location>
    <ligand>
        <name>Zn(2+)</name>
        <dbReference type="ChEBI" id="CHEBI:29105"/>
        <label>2</label>
        <note>catalytic</note>
    </ligand>
</feature>
<dbReference type="Gene3D" id="2.110.10.10">
    <property type="entry name" value="Hemopexin-like domain"/>
    <property type="match status" value="1"/>
</dbReference>
<evidence type="ECO:0000256" key="7">
    <source>
        <dbReference type="ARBA" id="ARBA00022833"/>
    </source>
</evidence>
<dbReference type="VEuPathDB" id="VectorBase:AAEL002672"/>
<evidence type="ECO:0000256" key="5">
    <source>
        <dbReference type="ARBA" id="ARBA00022737"/>
    </source>
</evidence>
<feature type="binding site" evidence="12">
    <location>
        <position position="360"/>
    </location>
    <ligand>
        <name>Ca(2+)</name>
        <dbReference type="ChEBI" id="CHEBI:29108"/>
        <label>5</label>
    </ligand>
</feature>
<keyword evidence="12" id="KW-0106">Calcium</keyword>
<feature type="modified residue" description="Phosphotyrosine; by PKDCC" evidence="13">
    <location>
        <position position="388"/>
    </location>
</feature>
<dbReference type="CDD" id="cd00094">
    <property type="entry name" value="HX"/>
    <property type="match status" value="1"/>
</dbReference>
<dbReference type="InterPro" id="IPR036375">
    <property type="entry name" value="Hemopexin-like_dom_sf"/>
</dbReference>
<feature type="binding site" evidence="12">
    <location>
        <position position="201"/>
    </location>
    <ligand>
        <name>Zn(2+)</name>
        <dbReference type="ChEBI" id="CHEBI:29105"/>
        <label>1</label>
    </ligand>
</feature>
<dbReference type="InterPro" id="IPR006026">
    <property type="entry name" value="Peptidase_Metallo"/>
</dbReference>
<evidence type="ECO:0000256" key="10">
    <source>
        <dbReference type="PIRSR" id="PIRSR001191-1"/>
    </source>
</evidence>
<feature type="binding site" evidence="12">
    <location>
        <position position="358"/>
    </location>
    <ligand>
        <name>Ca(2+)</name>
        <dbReference type="ChEBI" id="CHEBI:29108"/>
        <label>4</label>
    </ligand>
</feature>
<feature type="binding site" evidence="12">
    <location>
        <position position="452"/>
    </location>
    <ligand>
        <name>Ca(2+)</name>
        <dbReference type="ChEBI" id="CHEBI:29108"/>
        <label>4</label>
    </ligand>
</feature>
<dbReference type="SUPFAM" id="SSF50923">
    <property type="entry name" value="Hemopexin-like domain"/>
    <property type="match status" value="1"/>
</dbReference>
<dbReference type="PIRSF" id="PIRSF001191">
    <property type="entry name" value="Peptidase_M10A_matrix"/>
    <property type="match status" value="1"/>
</dbReference>
<evidence type="ECO:0000256" key="13">
    <source>
        <dbReference type="PIRSR" id="PIRSR621190-4"/>
    </source>
</evidence>
<dbReference type="GO" id="GO:0030574">
    <property type="term" value="P:collagen catabolic process"/>
    <property type="evidence" value="ECO:0007669"/>
    <property type="project" value="TreeGrafter"/>
</dbReference>
<dbReference type="Gene3D" id="3.40.390.10">
    <property type="entry name" value="Collagenase (Catalytic Domain)"/>
    <property type="match status" value="1"/>
</dbReference>
<feature type="binding site" evidence="12">
    <location>
        <position position="315"/>
    </location>
    <ligand>
        <name>Ca(2+)</name>
        <dbReference type="ChEBI" id="CHEBI:29108"/>
        <label>4</label>
    </ligand>
</feature>
<evidence type="ECO:0000256" key="2">
    <source>
        <dbReference type="ARBA" id="ARBA00022670"/>
    </source>
</evidence>
<dbReference type="GO" id="GO:0030198">
    <property type="term" value="P:extracellular matrix organization"/>
    <property type="evidence" value="ECO:0007669"/>
    <property type="project" value="TreeGrafter"/>
</dbReference>
<keyword evidence="8" id="KW-0482">Metalloprotease</keyword>
<feature type="binding site" evidence="12">
    <location>
        <position position="225"/>
    </location>
    <ligand>
        <name>Ca(2+)</name>
        <dbReference type="ChEBI" id="CHEBI:29108"/>
        <label>2</label>
    </ligand>
</feature>
<feature type="domain" description="Peptidase metallopeptidase" evidence="14">
    <location>
        <begin position="136"/>
        <end position="288"/>
    </location>
</feature>
<evidence type="ECO:0000313" key="16">
    <source>
        <dbReference type="Proteomes" id="UP000008820"/>
    </source>
</evidence>
<evidence type="ECO:0000256" key="1">
    <source>
        <dbReference type="ARBA" id="ARBA00010370"/>
    </source>
</evidence>
<comment type="similarity">
    <text evidence="1">Belongs to the peptidase M10A family.</text>
</comment>
<feature type="binding site" evidence="11">
    <location>
        <position position="249"/>
    </location>
    <ligand>
        <name>Zn(2+)</name>
        <dbReference type="ChEBI" id="CHEBI:29105"/>
        <label>2</label>
        <note>catalytic</note>
    </ligand>
</feature>
<evidence type="ECO:0000256" key="9">
    <source>
        <dbReference type="ARBA" id="ARBA00023145"/>
    </source>
</evidence>
<keyword evidence="16" id="KW-1185">Reference proteome</keyword>
<reference evidence="15 16" key="1">
    <citation type="submission" date="2017-06" db="EMBL/GenBank/DDBJ databases">
        <title>Aedes aegypti genome working group (AGWG) sequencing and assembly.</title>
        <authorList>
            <consortium name="Aedes aegypti Genome Working Group (AGWG)"/>
            <person name="Matthews B.J."/>
        </authorList>
    </citation>
    <scope>NUCLEOTIDE SEQUENCE [LARGE SCALE GENOMIC DNA]</scope>
    <source>
        <strain evidence="15 16">LVP_AGWG</strain>
    </source>
</reference>
<feature type="binding site" evidence="11">
    <location>
        <position position="255"/>
    </location>
    <ligand>
        <name>Zn(2+)</name>
        <dbReference type="ChEBI" id="CHEBI:29105"/>
        <label>2</label>
        <note>catalytic</note>
    </ligand>
</feature>
<dbReference type="Proteomes" id="UP000008820">
    <property type="component" value="Chromosome 2"/>
</dbReference>
<feature type="binding site" evidence="12">
    <location>
        <position position="317"/>
    </location>
    <ligand>
        <name>Ca(2+)</name>
        <dbReference type="ChEBI" id="CHEBI:29108"/>
        <label>5</label>
    </ligand>
</feature>
<evidence type="ECO:0000256" key="3">
    <source>
        <dbReference type="ARBA" id="ARBA00022723"/>
    </source>
</evidence>
<dbReference type="GO" id="GO:0005615">
    <property type="term" value="C:extracellular space"/>
    <property type="evidence" value="ECO:0007669"/>
    <property type="project" value="TreeGrafter"/>
</dbReference>
<organism evidence="15 16">
    <name type="scientific">Aedes aegypti</name>
    <name type="common">Yellowfever mosquito</name>
    <name type="synonym">Culex aegypti</name>
    <dbReference type="NCBI Taxonomy" id="7159"/>
    <lineage>
        <taxon>Eukaryota</taxon>
        <taxon>Metazoa</taxon>
        <taxon>Ecdysozoa</taxon>
        <taxon>Arthropoda</taxon>
        <taxon>Hexapoda</taxon>
        <taxon>Insecta</taxon>
        <taxon>Pterygota</taxon>
        <taxon>Neoptera</taxon>
        <taxon>Endopterygota</taxon>
        <taxon>Diptera</taxon>
        <taxon>Nematocera</taxon>
        <taxon>Culicoidea</taxon>
        <taxon>Culicidae</taxon>
        <taxon>Culicinae</taxon>
        <taxon>Aedini</taxon>
        <taxon>Aedes</taxon>
        <taxon>Stegomyia</taxon>
    </lineage>
</organism>
<dbReference type="InterPro" id="IPR021190">
    <property type="entry name" value="Pept_M10A"/>
</dbReference>
<dbReference type="SUPFAM" id="SSF55486">
    <property type="entry name" value="Metalloproteases ('zincins'), catalytic domain"/>
    <property type="match status" value="1"/>
</dbReference>
<comment type="cofactor">
    <cofactor evidence="12">
        <name>Ca(2+)</name>
        <dbReference type="ChEBI" id="CHEBI:29108"/>
    </cofactor>
    <text evidence="12">Can bind about 5 Ca(2+) ions per subunit.</text>
</comment>
<dbReference type="InParanoid" id="A0A1S4F2E3"/>
<name>A0A1S4F2E3_AEDAE</name>
<feature type="binding site" evidence="12">
    <location>
        <position position="263"/>
    </location>
    <ligand>
        <name>Zn(2+)</name>
        <dbReference type="ChEBI" id="CHEBI:29105"/>
        <label>2</label>
        <note>catalytic</note>
    </ligand>
</feature>
<comment type="cofactor">
    <cofactor evidence="12">
        <name>Zn(2+)</name>
        <dbReference type="ChEBI" id="CHEBI:29105"/>
    </cofactor>
    <text evidence="12">Binds 2 Zn(2+) ions per subunit.</text>
</comment>
<feature type="binding site" evidence="12">
    <location>
        <position position="199"/>
    </location>
    <ligand>
        <name>Zn(2+)</name>
        <dbReference type="ChEBI" id="CHEBI:29105"/>
        <label>1</label>
    </ligand>
</feature>
<evidence type="ECO:0000256" key="11">
    <source>
        <dbReference type="PIRSR" id="PIRSR001191-2"/>
    </source>
</evidence>
<dbReference type="InterPro" id="IPR000585">
    <property type="entry name" value="Hemopexin-like_dom"/>
</dbReference>
<keyword evidence="6" id="KW-0378">Hydrolase</keyword>
<dbReference type="PROSITE" id="PS51642">
    <property type="entry name" value="HEMOPEXIN_2"/>
    <property type="match status" value="2"/>
</dbReference>
<feature type="active site" evidence="10">
    <location>
        <position position="246"/>
    </location>
</feature>